<evidence type="ECO:0000313" key="3">
    <source>
        <dbReference type="Proteomes" id="UP000237000"/>
    </source>
</evidence>
<dbReference type="EMBL" id="JXTC01000574">
    <property type="protein sequence ID" value="PON45394.1"/>
    <property type="molecule type" value="Genomic_DNA"/>
</dbReference>
<evidence type="ECO:0008006" key="4">
    <source>
        <dbReference type="Google" id="ProtNLM"/>
    </source>
</evidence>
<gene>
    <name evidence="2" type="ORF">TorRG33x02_328860</name>
</gene>
<name>A0A2P5B9D6_TREOI</name>
<reference evidence="3" key="1">
    <citation type="submission" date="2016-06" db="EMBL/GenBank/DDBJ databases">
        <title>Parallel loss of symbiosis genes in relatives of nitrogen-fixing non-legume Parasponia.</title>
        <authorList>
            <person name="Van Velzen R."/>
            <person name="Holmer R."/>
            <person name="Bu F."/>
            <person name="Rutten L."/>
            <person name="Van Zeijl A."/>
            <person name="Liu W."/>
            <person name="Santuari L."/>
            <person name="Cao Q."/>
            <person name="Sharma T."/>
            <person name="Shen D."/>
            <person name="Roswanjaya Y."/>
            <person name="Wardhani T."/>
            <person name="Kalhor M.S."/>
            <person name="Jansen J."/>
            <person name="Van den Hoogen J."/>
            <person name="Gungor B."/>
            <person name="Hartog M."/>
            <person name="Hontelez J."/>
            <person name="Verver J."/>
            <person name="Yang W.-C."/>
            <person name="Schijlen E."/>
            <person name="Repin R."/>
            <person name="Schilthuizen M."/>
            <person name="Schranz E."/>
            <person name="Heidstra R."/>
            <person name="Miyata K."/>
            <person name="Fedorova E."/>
            <person name="Kohlen W."/>
            <person name="Bisseling T."/>
            <person name="Smit S."/>
            <person name="Geurts R."/>
        </authorList>
    </citation>
    <scope>NUCLEOTIDE SEQUENCE [LARGE SCALE GENOMIC DNA]</scope>
    <source>
        <strain evidence="3">cv. RG33-2</strain>
    </source>
</reference>
<dbReference type="OrthoDB" id="10438460at2759"/>
<sequence length="76" mass="8947">MGGISNVQKRIDGSVNLDWRDVFPKCRVDHYLEFYGFDHRPLYITFDPILKVSSKKKASFFTLSWFGYVMMSLMLC</sequence>
<dbReference type="AlphaFoldDB" id="A0A2P5B9D6"/>
<evidence type="ECO:0000313" key="2">
    <source>
        <dbReference type="EMBL" id="PON45394.1"/>
    </source>
</evidence>
<proteinExistence type="predicted"/>
<keyword evidence="1" id="KW-0812">Transmembrane</keyword>
<evidence type="ECO:0000256" key="1">
    <source>
        <dbReference type="SAM" id="Phobius"/>
    </source>
</evidence>
<organism evidence="2 3">
    <name type="scientific">Trema orientale</name>
    <name type="common">Charcoal tree</name>
    <name type="synonym">Celtis orientalis</name>
    <dbReference type="NCBI Taxonomy" id="63057"/>
    <lineage>
        <taxon>Eukaryota</taxon>
        <taxon>Viridiplantae</taxon>
        <taxon>Streptophyta</taxon>
        <taxon>Embryophyta</taxon>
        <taxon>Tracheophyta</taxon>
        <taxon>Spermatophyta</taxon>
        <taxon>Magnoliopsida</taxon>
        <taxon>eudicotyledons</taxon>
        <taxon>Gunneridae</taxon>
        <taxon>Pentapetalae</taxon>
        <taxon>rosids</taxon>
        <taxon>fabids</taxon>
        <taxon>Rosales</taxon>
        <taxon>Cannabaceae</taxon>
        <taxon>Trema</taxon>
    </lineage>
</organism>
<feature type="transmembrane region" description="Helical" evidence="1">
    <location>
        <begin position="58"/>
        <end position="75"/>
    </location>
</feature>
<keyword evidence="3" id="KW-1185">Reference proteome</keyword>
<accession>A0A2P5B9D6</accession>
<keyword evidence="1" id="KW-1133">Transmembrane helix</keyword>
<protein>
    <recommendedName>
        <fullName evidence="4">Endonuclease/exonuclease/phosphatase</fullName>
    </recommendedName>
</protein>
<dbReference type="InParanoid" id="A0A2P5B9D6"/>
<comment type="caution">
    <text evidence="2">The sequence shown here is derived from an EMBL/GenBank/DDBJ whole genome shotgun (WGS) entry which is preliminary data.</text>
</comment>
<keyword evidence="1" id="KW-0472">Membrane</keyword>
<dbReference type="Proteomes" id="UP000237000">
    <property type="component" value="Unassembled WGS sequence"/>
</dbReference>